<feature type="transmembrane region" description="Helical" evidence="5">
    <location>
        <begin position="82"/>
        <end position="101"/>
    </location>
</feature>
<dbReference type="RefSeq" id="WP_264069705.1">
    <property type="nucleotide sequence ID" value="NZ_JACKTY010000033.1"/>
</dbReference>
<dbReference type="EMBL" id="JACKTY010000033">
    <property type="protein sequence ID" value="MCV7228557.1"/>
    <property type="molecule type" value="Genomic_DNA"/>
</dbReference>
<sequence length="102" mass="11089">MSDSGLQAERTSLAWTRTSFALLGNGALLMVRDIDEHRAGFGLAAAIIATALAVLTYVIGLRRQRTLARRPLPQSITPRREVYLLTFLVLVLIGVSVSALLL</sequence>
<evidence type="ECO:0000256" key="2">
    <source>
        <dbReference type="ARBA" id="ARBA00022692"/>
    </source>
</evidence>
<comment type="subcellular location">
    <subcellularLocation>
        <location evidence="1">Endomembrane system</location>
        <topology evidence="1">Multi-pass membrane protein</topology>
    </subcellularLocation>
</comment>
<evidence type="ECO:0000256" key="1">
    <source>
        <dbReference type="ARBA" id="ARBA00004127"/>
    </source>
</evidence>
<evidence type="ECO:0000313" key="7">
    <source>
        <dbReference type="EMBL" id="MCV7228557.1"/>
    </source>
</evidence>
<reference evidence="7 8" key="1">
    <citation type="journal article" date="2022" name="BMC Genomics">
        <title>Comparative genome analysis of mycobacteria focusing on tRNA and non-coding RNA.</title>
        <authorList>
            <person name="Behra P.R.K."/>
            <person name="Pettersson B.M.F."/>
            <person name="Ramesh M."/>
            <person name="Das S."/>
            <person name="Dasgupta S."/>
            <person name="Kirsebom L.A."/>
        </authorList>
    </citation>
    <scope>NUCLEOTIDE SEQUENCE [LARGE SCALE GENOMIC DNA]</scope>
    <source>
        <strain evidence="7 8">DSM 44078</strain>
    </source>
</reference>
<evidence type="ECO:0000259" key="6">
    <source>
        <dbReference type="Pfam" id="PF02656"/>
    </source>
</evidence>
<protein>
    <submittedName>
        <fullName evidence="7">DUF202 domain-containing protein</fullName>
    </submittedName>
</protein>
<proteinExistence type="predicted"/>
<keyword evidence="4 5" id="KW-0472">Membrane</keyword>
<feature type="transmembrane region" description="Helical" evidence="5">
    <location>
        <begin position="39"/>
        <end position="61"/>
    </location>
</feature>
<comment type="caution">
    <text evidence="7">The sequence shown here is derived from an EMBL/GenBank/DDBJ whole genome shotgun (WGS) entry which is preliminary data.</text>
</comment>
<keyword evidence="2 5" id="KW-0812">Transmembrane</keyword>
<gene>
    <name evidence="7" type="ORF">H7J73_21305</name>
</gene>
<feature type="domain" description="DUF202" evidence="6">
    <location>
        <begin position="3"/>
        <end position="69"/>
    </location>
</feature>
<dbReference type="Pfam" id="PF02656">
    <property type="entry name" value="DUF202"/>
    <property type="match status" value="1"/>
</dbReference>
<accession>A0ABT3CGC3</accession>
<evidence type="ECO:0000313" key="8">
    <source>
        <dbReference type="Proteomes" id="UP001526201"/>
    </source>
</evidence>
<organism evidence="7 8">
    <name type="scientific">Mycolicibacterium komossense</name>
    <dbReference type="NCBI Taxonomy" id="1779"/>
    <lineage>
        <taxon>Bacteria</taxon>
        <taxon>Bacillati</taxon>
        <taxon>Actinomycetota</taxon>
        <taxon>Actinomycetes</taxon>
        <taxon>Mycobacteriales</taxon>
        <taxon>Mycobacteriaceae</taxon>
        <taxon>Mycolicibacterium</taxon>
    </lineage>
</organism>
<keyword evidence="8" id="KW-1185">Reference proteome</keyword>
<keyword evidence="3 5" id="KW-1133">Transmembrane helix</keyword>
<dbReference type="Proteomes" id="UP001526201">
    <property type="component" value="Unassembled WGS sequence"/>
</dbReference>
<evidence type="ECO:0000256" key="3">
    <source>
        <dbReference type="ARBA" id="ARBA00022989"/>
    </source>
</evidence>
<name>A0ABT3CGC3_9MYCO</name>
<dbReference type="InterPro" id="IPR003807">
    <property type="entry name" value="DUF202"/>
</dbReference>
<evidence type="ECO:0000256" key="5">
    <source>
        <dbReference type="SAM" id="Phobius"/>
    </source>
</evidence>
<evidence type="ECO:0000256" key="4">
    <source>
        <dbReference type="ARBA" id="ARBA00023136"/>
    </source>
</evidence>